<organism evidence="2 3">
    <name type="scientific">Candidatus Aphodenecus pullistercoris</name>
    <dbReference type="NCBI Taxonomy" id="2840669"/>
    <lineage>
        <taxon>Bacteria</taxon>
        <taxon>Pseudomonadati</taxon>
        <taxon>Spirochaetota</taxon>
        <taxon>Spirochaetia</taxon>
        <taxon>Spirochaetales</taxon>
        <taxon>Candidatus Aphodenecus</taxon>
    </lineage>
</organism>
<feature type="domain" description="CYTH" evidence="1">
    <location>
        <begin position="2"/>
        <end position="175"/>
    </location>
</feature>
<protein>
    <submittedName>
        <fullName evidence="2">Class IV adenylate cyclase</fullName>
    </submittedName>
</protein>
<dbReference type="Gene3D" id="2.40.320.10">
    <property type="entry name" value="Hypothetical Protein Pfu-838710-001"/>
    <property type="match status" value="1"/>
</dbReference>
<evidence type="ECO:0000313" key="3">
    <source>
        <dbReference type="Proteomes" id="UP000823633"/>
    </source>
</evidence>
<dbReference type="InterPro" id="IPR033469">
    <property type="entry name" value="CYTH-like_dom_sf"/>
</dbReference>
<dbReference type="InterPro" id="IPR023577">
    <property type="entry name" value="CYTH_domain"/>
</dbReference>
<reference evidence="2" key="1">
    <citation type="submission" date="2020-10" db="EMBL/GenBank/DDBJ databases">
        <authorList>
            <person name="Gilroy R."/>
        </authorList>
    </citation>
    <scope>NUCLEOTIDE SEQUENCE</scope>
    <source>
        <strain evidence="2">11167</strain>
    </source>
</reference>
<gene>
    <name evidence="2" type="primary">cyaB</name>
    <name evidence="2" type="ORF">IAC42_04095</name>
</gene>
<dbReference type="InterPro" id="IPR008173">
    <property type="entry name" value="Adenylyl_cyclase_CyaB"/>
</dbReference>
<dbReference type="PANTHER" id="PTHR21028">
    <property type="entry name" value="SI:CH211-156B7.4"/>
    <property type="match status" value="1"/>
</dbReference>
<dbReference type="CDD" id="cd07890">
    <property type="entry name" value="CYTH-like_AC_IV-like"/>
    <property type="match status" value="1"/>
</dbReference>
<dbReference type="PANTHER" id="PTHR21028:SF2">
    <property type="entry name" value="CYTH DOMAIN-CONTAINING PROTEIN"/>
    <property type="match status" value="1"/>
</dbReference>
<sequence length="179" mass="20838">MAYEIEIKAHADMSLKERIDDYVGQKGEEVVKSDTYYAFPDDEAPRFRLRLENGHILVSAKRNRREAGLECNEELEFVHKDVSDYDTMAAMAQMLGYRVFIHKYKKGWSWHLDDVHIELLDVRHLGAFLEMEILSAKDGFEANRASYDRLFSVLHDLGLGDGAVEERSYQEMLRPYEPC</sequence>
<dbReference type="EMBL" id="JADIMU010000026">
    <property type="protein sequence ID" value="MBO8442920.1"/>
    <property type="molecule type" value="Genomic_DNA"/>
</dbReference>
<dbReference type="Proteomes" id="UP000823633">
    <property type="component" value="Unassembled WGS sequence"/>
</dbReference>
<dbReference type="NCBIfam" id="TIGR00318">
    <property type="entry name" value="cyaB"/>
    <property type="match status" value="1"/>
</dbReference>
<dbReference type="SUPFAM" id="SSF55154">
    <property type="entry name" value="CYTH-like phosphatases"/>
    <property type="match status" value="1"/>
</dbReference>
<reference evidence="2" key="2">
    <citation type="journal article" date="2021" name="PeerJ">
        <title>Extensive microbial diversity within the chicken gut microbiome revealed by metagenomics and culture.</title>
        <authorList>
            <person name="Gilroy R."/>
            <person name="Ravi A."/>
            <person name="Getino M."/>
            <person name="Pursley I."/>
            <person name="Horton D.L."/>
            <person name="Alikhan N.F."/>
            <person name="Baker D."/>
            <person name="Gharbi K."/>
            <person name="Hall N."/>
            <person name="Watson M."/>
            <person name="Adriaenssens E.M."/>
            <person name="Foster-Nyarko E."/>
            <person name="Jarju S."/>
            <person name="Secka A."/>
            <person name="Antonio M."/>
            <person name="Oren A."/>
            <person name="Chaudhuri R.R."/>
            <person name="La Ragione R."/>
            <person name="Hildebrand F."/>
            <person name="Pallen M.J."/>
        </authorList>
    </citation>
    <scope>NUCLEOTIDE SEQUENCE</scope>
    <source>
        <strain evidence="2">11167</strain>
    </source>
</reference>
<dbReference type="Pfam" id="PF01928">
    <property type="entry name" value="CYTH"/>
    <property type="match status" value="1"/>
</dbReference>
<accession>A0A9D9H6I9</accession>
<proteinExistence type="predicted"/>
<comment type="caution">
    <text evidence="2">The sequence shown here is derived from an EMBL/GenBank/DDBJ whole genome shotgun (WGS) entry which is preliminary data.</text>
</comment>
<evidence type="ECO:0000313" key="2">
    <source>
        <dbReference type="EMBL" id="MBO8442920.1"/>
    </source>
</evidence>
<dbReference type="PROSITE" id="PS51707">
    <property type="entry name" value="CYTH"/>
    <property type="match status" value="1"/>
</dbReference>
<evidence type="ECO:0000259" key="1">
    <source>
        <dbReference type="PROSITE" id="PS51707"/>
    </source>
</evidence>
<dbReference type="AlphaFoldDB" id="A0A9D9H6I9"/>
<name>A0A9D9H6I9_9SPIR</name>